<evidence type="ECO:0000313" key="1">
    <source>
        <dbReference type="EMBL" id="MBO8481831.1"/>
    </source>
</evidence>
<dbReference type="SUPFAM" id="SSF53067">
    <property type="entry name" value="Actin-like ATPase domain"/>
    <property type="match status" value="2"/>
</dbReference>
<dbReference type="Gene3D" id="1.10.720.160">
    <property type="match status" value="1"/>
</dbReference>
<gene>
    <name evidence="1" type="ORF">IAC87_04720</name>
</gene>
<dbReference type="Gene3D" id="3.30.420.40">
    <property type="match status" value="2"/>
</dbReference>
<name>A0A9D9NQA7_9BACT</name>
<evidence type="ECO:0000313" key="2">
    <source>
        <dbReference type="Proteomes" id="UP000823772"/>
    </source>
</evidence>
<dbReference type="Proteomes" id="UP000823772">
    <property type="component" value="Unassembled WGS sequence"/>
</dbReference>
<dbReference type="AlphaFoldDB" id="A0A9D9NQA7"/>
<reference evidence="1" key="2">
    <citation type="journal article" date="2021" name="PeerJ">
        <title>Extensive microbial diversity within the chicken gut microbiome revealed by metagenomics and culture.</title>
        <authorList>
            <person name="Gilroy R."/>
            <person name="Ravi A."/>
            <person name="Getino M."/>
            <person name="Pursley I."/>
            <person name="Horton D.L."/>
            <person name="Alikhan N.F."/>
            <person name="Baker D."/>
            <person name="Gharbi K."/>
            <person name="Hall N."/>
            <person name="Watson M."/>
            <person name="Adriaenssens E.M."/>
            <person name="Foster-Nyarko E."/>
            <person name="Jarju S."/>
            <person name="Secka A."/>
            <person name="Antonio M."/>
            <person name="Oren A."/>
            <person name="Chaudhuri R.R."/>
            <person name="La Ragione R."/>
            <person name="Hildebrand F."/>
            <person name="Pallen M.J."/>
        </authorList>
    </citation>
    <scope>NUCLEOTIDE SEQUENCE</scope>
    <source>
        <strain evidence="1">B3-2255</strain>
    </source>
</reference>
<organism evidence="1 2">
    <name type="scientific">Candidatus Merdivivens faecigallinarum</name>
    <dbReference type="NCBI Taxonomy" id="2840871"/>
    <lineage>
        <taxon>Bacteria</taxon>
        <taxon>Pseudomonadati</taxon>
        <taxon>Bacteroidota</taxon>
        <taxon>Bacteroidia</taxon>
        <taxon>Bacteroidales</taxon>
        <taxon>Muribaculaceae</taxon>
        <taxon>Muribaculaceae incertae sedis</taxon>
        <taxon>Candidatus Merdivivens</taxon>
    </lineage>
</organism>
<dbReference type="CDD" id="cd24079">
    <property type="entry name" value="ASKHA_NBD_PG1100-like"/>
    <property type="match status" value="1"/>
</dbReference>
<protein>
    <submittedName>
        <fullName evidence="1">ATPase</fullName>
    </submittedName>
</protein>
<proteinExistence type="predicted"/>
<sequence length="287" mass="30680">MSTLVIADCGSTKSDWRIIRGSAENVSVSLPGINPALQDRDSVLERLSLLRGAVGADEDAHVYYYGAGTVSENAKASVKECLGEIFPGAECEIESDMTGAARALFGDGEGIAAIIGTGANSAFCRGGRPVLSVPSGGFILGDEGSGAWIGRMLLSDYIKSLMPEDIREEFSSVCPLDYAGIVDAVYSSGAPNGFLASFAPFARKFKEHPYVDNLLKEGFELFFTRNLMQYGCLRCFPVRMTGSVAYYFSDKIGEVAAAHGATVDMVRISPMEGLVKYHSQKYGIGNV</sequence>
<dbReference type="EMBL" id="JADILY010000099">
    <property type="protein sequence ID" value="MBO8481831.1"/>
    <property type="molecule type" value="Genomic_DNA"/>
</dbReference>
<dbReference type="InterPro" id="IPR043129">
    <property type="entry name" value="ATPase_NBD"/>
</dbReference>
<comment type="caution">
    <text evidence="1">The sequence shown here is derived from an EMBL/GenBank/DDBJ whole genome shotgun (WGS) entry which is preliminary data.</text>
</comment>
<reference evidence="1" key="1">
    <citation type="submission" date="2020-10" db="EMBL/GenBank/DDBJ databases">
        <authorList>
            <person name="Gilroy R."/>
        </authorList>
    </citation>
    <scope>NUCLEOTIDE SEQUENCE</scope>
    <source>
        <strain evidence="1">B3-2255</strain>
    </source>
</reference>
<accession>A0A9D9NQA7</accession>